<evidence type="ECO:0000313" key="15">
    <source>
        <dbReference type="EMBL" id="KAF8707715.1"/>
    </source>
</evidence>
<dbReference type="GO" id="GO:0005524">
    <property type="term" value="F:ATP binding"/>
    <property type="evidence" value="ECO:0007669"/>
    <property type="project" value="UniProtKB-UniRule"/>
</dbReference>
<evidence type="ECO:0000256" key="2">
    <source>
        <dbReference type="ARBA" id="ARBA00022527"/>
    </source>
</evidence>
<evidence type="ECO:0000256" key="10">
    <source>
        <dbReference type="PROSITE-ProRule" id="PRU10141"/>
    </source>
</evidence>
<evidence type="ECO:0000256" key="3">
    <source>
        <dbReference type="ARBA" id="ARBA00022679"/>
    </source>
</evidence>
<dbReference type="SUPFAM" id="SSF56112">
    <property type="entry name" value="Protein kinase-like (PK-like)"/>
    <property type="match status" value="1"/>
</dbReference>
<protein>
    <recommendedName>
        <fullName evidence="8">Mitogen-activated protein kinase CPK1</fullName>
        <ecNumber evidence="1">2.7.11.24</ecNumber>
    </recommendedName>
    <alternativeName>
        <fullName evidence="9">Stress-activated protein kinase CPK1</fullName>
    </alternativeName>
</protein>
<feature type="domain" description="CAP-Gly" evidence="14">
    <location>
        <begin position="1038"/>
        <end position="1087"/>
    </location>
</feature>
<dbReference type="CDD" id="cd07849">
    <property type="entry name" value="STKc_ERK1_2_like"/>
    <property type="match status" value="1"/>
</dbReference>
<dbReference type="InterPro" id="IPR036859">
    <property type="entry name" value="CAP-Gly_dom_sf"/>
</dbReference>
<feature type="compositionally biased region" description="Polar residues" evidence="11">
    <location>
        <begin position="630"/>
        <end position="649"/>
    </location>
</feature>
<dbReference type="Gene3D" id="2.30.30.190">
    <property type="entry name" value="CAP Gly-rich-like domain"/>
    <property type="match status" value="1"/>
</dbReference>
<comment type="function">
    <text evidence="7">Responds to activation by environmental stress by phosphorylating downstream targets.</text>
</comment>
<dbReference type="PROSITE" id="PS50245">
    <property type="entry name" value="CAP_GLY_2"/>
    <property type="match status" value="1"/>
</dbReference>
<dbReference type="Pfam" id="PF00651">
    <property type="entry name" value="BTB"/>
    <property type="match status" value="1"/>
</dbReference>
<evidence type="ECO:0000256" key="9">
    <source>
        <dbReference type="ARBA" id="ARBA00081481"/>
    </source>
</evidence>
<dbReference type="Proteomes" id="UP000602905">
    <property type="component" value="Unassembled WGS sequence"/>
</dbReference>
<gene>
    <name evidence="15" type="ORF">RHS03_04034</name>
</gene>
<sequence>MAPAPPPPIPSSSAALSEALTTATETWQNELKILFEQAKSRYADVVWDMLDDNDDRSDEIWGHKAIVYARAPPSFQARYFTPRTTSDSPGPYSTQNLFPAQSSLSLSLPPLESRPRSRSPSPFGAPQRTQSPVPSTGNGTLLRIPLSINPSLFSNELEYLYTGRGMGVAFEFLFDTSAENGQAKSSESSVEMERREKLRKDLVYMWRSRLYSDVRITLTGSFSSSNTEVATAVFSSHRFILVSRVPYFRTLLSTSFAPVGQNICSANPLPLSLPAPPFTPASLHFTLGFVYTGTMAFSHRNWDLDTAFNVIRSAKYLGLDSLDNEARARIISEMMHGLFHAYLPFEEYDRVIEGKWGTGGCKCKQCQRRAPRVLEFALGDDVRDNVLERGAQRALAGMYGEGWTTSEFLALPLRLKNILLKGVKQRTVPQNIIPLLAATQAGLSKLASNSEPPAEAVKDLMLQERKKIDEVLCNNLDEFFEQHEWVGLLESDAAGFGDMEKFDLTLESIRRGWADKNAGHIYQTLVSSVLLRSGPTPGTTLLSNNSPLRAKVEQLRMDTIGWMRKHWTSVRMSSCFEGLEGWALKEISDELDVLIEDIASSSGPRGSTTRTAARTSLAVPRPDADAESISIHSLHTNVTNRNPTTSGTQPRRDPVASSSRSVRSINSRPSLPPVSPGPPTRAVHPNTNPTRLRPVTASTNRTSYVSGTDVTAITGTANPPNLPVPNPRNSTASTGRKSLASTTSPNPPAGRPKSLAPSINSIRSTASTVRHSQRSKDSPIDEKLPSPAREPARPVSGVSNTSFKTANAGLSPSRVRKISTASNASGLSVKPASRRGSSSSATGPAAPPTPRTAAAQQLAGNGGLSRSGTNASTRSTNPRRTSATPSVKPQVTPPRKQPAPRGTQGTTPKKTPEPSKRISDVTPTKAASKGKGKATGPPDDESVTSEPRSIRSNASTLRVENTQPFVIPKGHHSRKSTDTVTASTVSTVKPPVPPVPKLNQLNQSSNMPAIHGVTLCVGIPCLITSRRAKYKAFARYIGQIHGEQGPWVGVEVPISESWGSDKLDGRQWNDGSVGGIRYFELSNGSTPWDDSDERAMRRRRIESVLMQAGSGRARDGDTMSINHDRLRMRSVSPAMSDMSNTNESRGLFVRPSDVIYVFDAVDDRHEIVGIETKQEPIVFTRRHLPPLAVSRRATQTAHTMESFNVGEHYQVTEVIGEGAYGVVVSATHKASQRVVAIKKISPFDHSMFCLRTLREIKLLRHFQHENIISILDLLRPASFEDFKEVYLVQERMETDMHRVIRTQELSDDHCQYFIYQVGRLGALLRAHRIILTLLAARNYQTLRALKALHSANVLHRDLKPSNLLLNANCDLKLCDFGLARSALPPPSSAVNDASTFMTEYVATRWYRAPEVMLTFKEYTRAIDIWSVGCVLAEMLSGKPLFPGRDYHHQLSLILEVLGTPSLDDFYAINSTRSREYIRALPFRKKKNFATLFPNANPMAVDLMEKCLTFNPQRRIGKFNPYHDEEDEPGAPPLDASFFDFDNGVELPKEQLKVMIYEEVMRPLPHQI</sequence>
<feature type="compositionally biased region" description="Basic and acidic residues" evidence="11">
    <location>
        <begin position="774"/>
        <end position="784"/>
    </location>
</feature>
<dbReference type="InterPro" id="IPR011333">
    <property type="entry name" value="SKP1/BTB/POZ_sf"/>
</dbReference>
<dbReference type="FunFam" id="3.30.200.20:FF:000073">
    <property type="entry name" value="Mitogen-activated protein kinase"/>
    <property type="match status" value="1"/>
</dbReference>
<dbReference type="InterPro" id="IPR008271">
    <property type="entry name" value="Ser/Thr_kinase_AS"/>
</dbReference>
<dbReference type="SUPFAM" id="SSF74924">
    <property type="entry name" value="Cap-Gly domain"/>
    <property type="match status" value="1"/>
</dbReference>
<keyword evidence="4 10" id="KW-0547">Nucleotide-binding</keyword>
<evidence type="ECO:0000256" key="11">
    <source>
        <dbReference type="SAM" id="MobiDB-lite"/>
    </source>
</evidence>
<dbReference type="Gene3D" id="1.10.510.10">
    <property type="entry name" value="Transferase(Phosphotransferase) domain 1"/>
    <property type="match status" value="1"/>
</dbReference>
<evidence type="ECO:0000256" key="6">
    <source>
        <dbReference type="ARBA" id="ARBA00022840"/>
    </source>
</evidence>
<keyword evidence="3" id="KW-0808">Transferase</keyword>
<feature type="compositionally biased region" description="Low complexity" evidence="11">
    <location>
        <begin position="655"/>
        <end position="669"/>
    </location>
</feature>
<feature type="compositionally biased region" description="Polar residues" evidence="11">
    <location>
        <begin position="757"/>
        <end position="770"/>
    </location>
</feature>
<keyword evidence="6 10" id="KW-0067">ATP-binding</keyword>
<dbReference type="InterPro" id="IPR050117">
    <property type="entry name" value="MAPK"/>
</dbReference>
<dbReference type="EMBL" id="JACYCD010000049">
    <property type="protein sequence ID" value="KAF8707715.1"/>
    <property type="molecule type" value="Genomic_DNA"/>
</dbReference>
<dbReference type="InterPro" id="IPR000719">
    <property type="entry name" value="Prot_kinase_dom"/>
</dbReference>
<dbReference type="InterPro" id="IPR000938">
    <property type="entry name" value="CAP-Gly_domain"/>
</dbReference>
<evidence type="ECO:0000256" key="8">
    <source>
        <dbReference type="ARBA" id="ARBA00073638"/>
    </source>
</evidence>
<name>A0A8H7HV83_9AGAM</name>
<feature type="compositionally biased region" description="Low complexity" evidence="11">
    <location>
        <begin position="600"/>
        <end position="616"/>
    </location>
</feature>
<dbReference type="InterPro" id="IPR017441">
    <property type="entry name" value="Protein_kinase_ATP_BS"/>
</dbReference>
<evidence type="ECO:0000259" key="12">
    <source>
        <dbReference type="PROSITE" id="PS50011"/>
    </source>
</evidence>
<feature type="compositionally biased region" description="Pro residues" evidence="11">
    <location>
        <begin position="670"/>
        <end position="679"/>
    </location>
</feature>
<feature type="compositionally biased region" description="Polar residues" evidence="11">
    <location>
        <begin position="944"/>
        <end position="964"/>
    </location>
</feature>
<dbReference type="Pfam" id="PF01302">
    <property type="entry name" value="CAP_GLY"/>
    <property type="match status" value="1"/>
</dbReference>
<proteinExistence type="predicted"/>
<feature type="domain" description="Protein kinase" evidence="12">
    <location>
        <begin position="1209"/>
        <end position="1538"/>
    </location>
</feature>
<feature type="compositionally biased region" description="Polar residues" evidence="11">
    <location>
        <begin position="797"/>
        <end position="810"/>
    </location>
</feature>
<dbReference type="PROSITE" id="PS50011">
    <property type="entry name" value="PROTEIN_KINASE_DOM"/>
    <property type="match status" value="1"/>
</dbReference>
<dbReference type="EC" id="2.7.11.24" evidence="1"/>
<dbReference type="Gene3D" id="3.30.200.20">
    <property type="entry name" value="Phosphorylase Kinase, domain 1"/>
    <property type="match status" value="1"/>
</dbReference>
<keyword evidence="2" id="KW-0723">Serine/threonine-protein kinase</keyword>
<dbReference type="InterPro" id="IPR011009">
    <property type="entry name" value="Kinase-like_dom_sf"/>
</dbReference>
<feature type="region of interest" description="Disordered" evidence="11">
    <location>
        <begin position="600"/>
        <end position="995"/>
    </location>
</feature>
<comment type="caution">
    <text evidence="15">The sequence shown here is derived from an EMBL/GenBank/DDBJ whole genome shotgun (WGS) entry which is preliminary data.</text>
</comment>
<feature type="compositionally biased region" description="Low complexity" evidence="11">
    <location>
        <begin position="834"/>
        <end position="844"/>
    </location>
</feature>
<evidence type="ECO:0000256" key="1">
    <source>
        <dbReference type="ARBA" id="ARBA00012411"/>
    </source>
</evidence>
<feature type="compositionally biased region" description="Polar residues" evidence="11">
    <location>
        <begin position="127"/>
        <end position="138"/>
    </location>
</feature>
<feature type="compositionally biased region" description="Low complexity" evidence="11">
    <location>
        <begin position="978"/>
        <end position="989"/>
    </location>
</feature>
<dbReference type="PANTHER" id="PTHR24055">
    <property type="entry name" value="MITOGEN-ACTIVATED PROTEIN KINASE"/>
    <property type="match status" value="1"/>
</dbReference>
<dbReference type="SMART" id="SM00220">
    <property type="entry name" value="S_TKc"/>
    <property type="match status" value="1"/>
</dbReference>
<evidence type="ECO:0000313" key="16">
    <source>
        <dbReference type="Proteomes" id="UP000602905"/>
    </source>
</evidence>
<feature type="compositionally biased region" description="Basic and acidic residues" evidence="11">
    <location>
        <begin position="910"/>
        <end position="919"/>
    </location>
</feature>
<feature type="compositionally biased region" description="Low complexity" evidence="11">
    <location>
        <begin position="922"/>
        <end position="937"/>
    </location>
</feature>
<reference evidence="15" key="1">
    <citation type="submission" date="2020-09" db="EMBL/GenBank/DDBJ databases">
        <title>Comparative genome analyses of four rice-infecting Rhizoctonia solani isolates reveal extensive enrichment of homogalacturonan modification genes.</title>
        <authorList>
            <person name="Lee D.-Y."/>
            <person name="Jeon J."/>
            <person name="Kim K.-T."/>
            <person name="Cheong K."/>
            <person name="Song H."/>
            <person name="Choi G."/>
            <person name="Ko J."/>
            <person name="Opiyo S.O."/>
            <person name="Zuo S."/>
            <person name="Madhav S."/>
            <person name="Lee Y.-H."/>
            <person name="Wang G.-L."/>
        </authorList>
    </citation>
    <scope>NUCLEOTIDE SEQUENCE</scope>
    <source>
        <strain evidence="15">AG1-IA WGL</strain>
    </source>
</reference>
<dbReference type="PROSITE" id="PS50097">
    <property type="entry name" value="BTB"/>
    <property type="match status" value="1"/>
</dbReference>
<dbReference type="FunFam" id="1.10.510.10:FF:000040">
    <property type="entry name" value="Mitogen-activated protein kinase"/>
    <property type="match status" value="1"/>
</dbReference>
<dbReference type="GO" id="GO:0004707">
    <property type="term" value="F:MAP kinase activity"/>
    <property type="evidence" value="ECO:0007669"/>
    <property type="project" value="UniProtKB-EC"/>
</dbReference>
<evidence type="ECO:0000259" key="14">
    <source>
        <dbReference type="PROSITE" id="PS50245"/>
    </source>
</evidence>
<dbReference type="Pfam" id="PF00069">
    <property type="entry name" value="Pkinase"/>
    <property type="match status" value="1"/>
</dbReference>
<feature type="region of interest" description="Disordered" evidence="11">
    <location>
        <begin position="108"/>
        <end position="138"/>
    </location>
</feature>
<dbReference type="SUPFAM" id="SSF54695">
    <property type="entry name" value="POZ domain"/>
    <property type="match status" value="1"/>
</dbReference>
<feature type="domain" description="BTB" evidence="13">
    <location>
        <begin position="212"/>
        <end position="299"/>
    </location>
</feature>
<dbReference type="Gene3D" id="3.30.710.10">
    <property type="entry name" value="Potassium Channel Kv1.1, Chain A"/>
    <property type="match status" value="1"/>
</dbReference>
<feature type="non-terminal residue" evidence="15">
    <location>
        <position position="1567"/>
    </location>
</feature>
<dbReference type="PROSITE" id="PS00108">
    <property type="entry name" value="PROTEIN_KINASE_ST"/>
    <property type="match status" value="1"/>
</dbReference>
<feature type="binding site" evidence="10">
    <location>
        <position position="1239"/>
    </location>
    <ligand>
        <name>ATP</name>
        <dbReference type="ChEBI" id="CHEBI:30616"/>
    </ligand>
</feature>
<accession>A0A8H7HV83</accession>
<feature type="compositionally biased region" description="Polar residues" evidence="11">
    <location>
        <begin position="685"/>
        <end position="717"/>
    </location>
</feature>
<dbReference type="PROSITE" id="PS00107">
    <property type="entry name" value="PROTEIN_KINASE_ATP"/>
    <property type="match status" value="1"/>
</dbReference>
<dbReference type="InterPro" id="IPR000210">
    <property type="entry name" value="BTB/POZ_dom"/>
</dbReference>
<keyword evidence="5" id="KW-0418">Kinase</keyword>
<organism evidence="15 16">
    <name type="scientific">Rhizoctonia solani</name>
    <dbReference type="NCBI Taxonomy" id="456999"/>
    <lineage>
        <taxon>Eukaryota</taxon>
        <taxon>Fungi</taxon>
        <taxon>Dikarya</taxon>
        <taxon>Basidiomycota</taxon>
        <taxon>Agaricomycotina</taxon>
        <taxon>Agaricomycetes</taxon>
        <taxon>Cantharellales</taxon>
        <taxon>Ceratobasidiaceae</taxon>
        <taxon>Rhizoctonia</taxon>
    </lineage>
</organism>
<dbReference type="OrthoDB" id="2130750at2759"/>
<feature type="compositionally biased region" description="Polar residues" evidence="11">
    <location>
        <begin position="730"/>
        <end position="744"/>
    </location>
</feature>
<evidence type="ECO:0000259" key="13">
    <source>
        <dbReference type="PROSITE" id="PS50097"/>
    </source>
</evidence>
<evidence type="ECO:0000256" key="7">
    <source>
        <dbReference type="ARBA" id="ARBA00055111"/>
    </source>
</evidence>
<feature type="compositionally biased region" description="Polar residues" evidence="11">
    <location>
        <begin position="866"/>
        <end position="889"/>
    </location>
</feature>
<evidence type="ECO:0000256" key="5">
    <source>
        <dbReference type="ARBA" id="ARBA00022777"/>
    </source>
</evidence>
<evidence type="ECO:0000256" key="4">
    <source>
        <dbReference type="ARBA" id="ARBA00022741"/>
    </source>
</evidence>